<feature type="compositionally biased region" description="Low complexity" evidence="1">
    <location>
        <begin position="158"/>
        <end position="167"/>
    </location>
</feature>
<dbReference type="HOGENOM" id="CLU_1240220_0_0_1"/>
<feature type="region of interest" description="Disordered" evidence="1">
    <location>
        <begin position="147"/>
        <end position="167"/>
    </location>
</feature>
<organism evidence="3 4">
    <name type="scientific">Galerina marginata (strain CBS 339.88)</name>
    <dbReference type="NCBI Taxonomy" id="685588"/>
    <lineage>
        <taxon>Eukaryota</taxon>
        <taxon>Fungi</taxon>
        <taxon>Dikarya</taxon>
        <taxon>Basidiomycota</taxon>
        <taxon>Agaricomycotina</taxon>
        <taxon>Agaricomycetes</taxon>
        <taxon>Agaricomycetidae</taxon>
        <taxon>Agaricales</taxon>
        <taxon>Agaricineae</taxon>
        <taxon>Strophariaceae</taxon>
        <taxon>Galerina</taxon>
    </lineage>
</organism>
<dbReference type="AlphaFoldDB" id="A0A067T3W2"/>
<protein>
    <recommendedName>
        <fullName evidence="5">Granulins domain-containing protein</fullName>
    </recommendedName>
</protein>
<accession>A0A067T3W2</accession>
<keyword evidence="2" id="KW-0732">Signal</keyword>
<dbReference type="Proteomes" id="UP000027222">
    <property type="component" value="Unassembled WGS sequence"/>
</dbReference>
<dbReference type="STRING" id="685588.A0A067T3W2"/>
<gene>
    <name evidence="3" type="ORF">GALMADRAFT_227106</name>
</gene>
<reference evidence="4" key="1">
    <citation type="journal article" date="2014" name="Proc. Natl. Acad. Sci. U.S.A.">
        <title>Extensive sampling of basidiomycete genomes demonstrates inadequacy of the white-rot/brown-rot paradigm for wood decay fungi.</title>
        <authorList>
            <person name="Riley R."/>
            <person name="Salamov A.A."/>
            <person name="Brown D.W."/>
            <person name="Nagy L.G."/>
            <person name="Floudas D."/>
            <person name="Held B.W."/>
            <person name="Levasseur A."/>
            <person name="Lombard V."/>
            <person name="Morin E."/>
            <person name="Otillar R."/>
            <person name="Lindquist E.A."/>
            <person name="Sun H."/>
            <person name="LaButti K.M."/>
            <person name="Schmutz J."/>
            <person name="Jabbour D."/>
            <person name="Luo H."/>
            <person name="Baker S.E."/>
            <person name="Pisabarro A.G."/>
            <person name="Walton J.D."/>
            <person name="Blanchette R.A."/>
            <person name="Henrissat B."/>
            <person name="Martin F."/>
            <person name="Cullen D."/>
            <person name="Hibbett D.S."/>
            <person name="Grigoriev I.V."/>
        </authorList>
    </citation>
    <scope>NUCLEOTIDE SEQUENCE [LARGE SCALE GENOMIC DNA]</scope>
    <source>
        <strain evidence="4">CBS 339.88</strain>
    </source>
</reference>
<feature type="compositionally biased region" description="Polar residues" evidence="1">
    <location>
        <begin position="147"/>
        <end position="157"/>
    </location>
</feature>
<proteinExistence type="predicted"/>
<evidence type="ECO:0000256" key="1">
    <source>
        <dbReference type="SAM" id="MobiDB-lite"/>
    </source>
</evidence>
<dbReference type="EMBL" id="KL142382">
    <property type="protein sequence ID" value="KDR74619.1"/>
    <property type="molecule type" value="Genomic_DNA"/>
</dbReference>
<evidence type="ECO:0000313" key="4">
    <source>
        <dbReference type="Proteomes" id="UP000027222"/>
    </source>
</evidence>
<dbReference type="OrthoDB" id="5358959at2759"/>
<evidence type="ECO:0008006" key="5">
    <source>
        <dbReference type="Google" id="ProtNLM"/>
    </source>
</evidence>
<feature type="chain" id="PRO_5001646453" description="Granulins domain-containing protein" evidence="2">
    <location>
        <begin position="21"/>
        <end position="223"/>
    </location>
</feature>
<name>A0A067T3W2_GALM3</name>
<evidence type="ECO:0000313" key="3">
    <source>
        <dbReference type="EMBL" id="KDR74619.1"/>
    </source>
</evidence>
<evidence type="ECO:0000256" key="2">
    <source>
        <dbReference type="SAM" id="SignalP"/>
    </source>
</evidence>
<keyword evidence="4" id="KW-1185">Reference proteome</keyword>
<sequence length="223" mass="23711">MPALFTAFVLLLQCTSLISASTTLRPPIKTVVEPRSAIIRGLIDLDQRQTYYYCPAPAYSCVYNGNCCVNSNYPCCRGGVCCYPGTYCVLASNGNIGCCDDGEICSGPVGNPTTSTIFHTTTSTRKSTFTSTSKAHTETTFSSITRPDTSFSSLPEDTTTSRATTSSTASFTGNSTADIFTSTLPTFASSPDLTSAAFKTARHAAYILALSTFLCLVFTAKIL</sequence>
<feature type="signal peptide" evidence="2">
    <location>
        <begin position="1"/>
        <end position="20"/>
    </location>
</feature>